<dbReference type="RefSeq" id="WP_132967903.1">
    <property type="nucleotide sequence ID" value="NZ_LEKL01000021.1"/>
</dbReference>
<dbReference type="Proteomes" id="UP000294619">
    <property type="component" value="Unassembled WGS sequence"/>
</dbReference>
<dbReference type="Gene3D" id="3.40.1620.10">
    <property type="entry name" value="YefM-like domain"/>
    <property type="match status" value="1"/>
</dbReference>
<dbReference type="AlphaFoldDB" id="A0A4R3XY47"/>
<reference evidence="3 5" key="1">
    <citation type="submission" date="2019-03" db="EMBL/GenBank/DDBJ databases">
        <title>Genomic Encyclopedia of Type Strains, Phase IV (KMG-IV): sequencing the most valuable type-strain genomes for metagenomic binning, comparative biology and taxonomic classification.</title>
        <authorList>
            <person name="Goeker M."/>
        </authorList>
    </citation>
    <scope>NUCLEOTIDE SEQUENCE [LARGE SCALE GENOMIC DNA]</scope>
    <source>
        <strain evidence="3 5">DSM 28140</strain>
    </source>
</reference>
<dbReference type="Proteomes" id="UP000305526">
    <property type="component" value="Unassembled WGS sequence"/>
</dbReference>
<sequence length="87" mass="9674">MEAITANQAKVHFGSVLLKVQDQAVQINKNGKPVAVMMSMADYETMEALKLHFLQQRVQQAKNEITNGQLTDGNDFFTALENGQYDG</sequence>
<dbReference type="EMBL" id="SMCP01000012">
    <property type="protein sequence ID" value="TCV84190.1"/>
    <property type="molecule type" value="Genomic_DNA"/>
</dbReference>
<evidence type="ECO:0000313" key="5">
    <source>
        <dbReference type="Proteomes" id="UP000294619"/>
    </source>
</evidence>
<comment type="function">
    <text evidence="2">Antitoxin component of a type II toxin-antitoxin (TA) system.</text>
</comment>
<keyword evidence="6" id="KW-1185">Reference proteome</keyword>
<evidence type="ECO:0000256" key="1">
    <source>
        <dbReference type="ARBA" id="ARBA00009981"/>
    </source>
</evidence>
<accession>A0A4R3XY47</accession>
<dbReference type="InterPro" id="IPR036165">
    <property type="entry name" value="YefM-like_sf"/>
</dbReference>
<protein>
    <recommendedName>
        <fullName evidence="2">Antitoxin</fullName>
    </recommendedName>
</protein>
<dbReference type="InterPro" id="IPR006442">
    <property type="entry name" value="Antitoxin_Phd/YefM"/>
</dbReference>
<reference evidence="4 6" key="2">
    <citation type="submission" date="2019-05" db="EMBL/GenBank/DDBJ databases">
        <title>Pasteurellaceae isolates from reptiles.</title>
        <authorList>
            <person name="Bojesen A.M."/>
            <person name="Lund E."/>
        </authorList>
    </citation>
    <scope>NUCLEOTIDE SEQUENCE [LARGE SCALE GENOMIC DNA]</scope>
    <source>
        <strain evidence="4 6">ELNT2x</strain>
    </source>
</reference>
<comment type="similarity">
    <text evidence="1 2">Belongs to the phD/YefM antitoxin family.</text>
</comment>
<name>A0A4R3XY47_9PAST</name>
<evidence type="ECO:0000313" key="3">
    <source>
        <dbReference type="EMBL" id="TCV84190.1"/>
    </source>
</evidence>
<proteinExistence type="inferred from homology"/>
<dbReference type="NCBIfam" id="TIGR01552">
    <property type="entry name" value="phd_fam"/>
    <property type="match status" value="1"/>
</dbReference>
<evidence type="ECO:0000313" key="6">
    <source>
        <dbReference type="Proteomes" id="UP000305526"/>
    </source>
</evidence>
<evidence type="ECO:0000313" key="4">
    <source>
        <dbReference type="EMBL" id="TNG92582.1"/>
    </source>
</evidence>
<evidence type="ECO:0000256" key="2">
    <source>
        <dbReference type="RuleBase" id="RU362080"/>
    </source>
</evidence>
<dbReference type="SUPFAM" id="SSF143120">
    <property type="entry name" value="YefM-like"/>
    <property type="match status" value="1"/>
</dbReference>
<gene>
    <name evidence="3" type="ORF">EDC16_11219</name>
    <name evidence="4" type="ORF">FHQ21_04125</name>
</gene>
<organism evidence="3 5">
    <name type="scientific">Testudinibacter aquarius</name>
    <dbReference type="NCBI Taxonomy" id="1524974"/>
    <lineage>
        <taxon>Bacteria</taxon>
        <taxon>Pseudomonadati</taxon>
        <taxon>Pseudomonadota</taxon>
        <taxon>Gammaproteobacteria</taxon>
        <taxon>Pasteurellales</taxon>
        <taxon>Pasteurellaceae</taxon>
        <taxon>Testudinibacter</taxon>
    </lineage>
</organism>
<comment type="caution">
    <text evidence="3">The sequence shown here is derived from an EMBL/GenBank/DDBJ whole genome shotgun (WGS) entry which is preliminary data.</text>
</comment>
<dbReference type="Pfam" id="PF02604">
    <property type="entry name" value="PhdYeFM_antitox"/>
    <property type="match status" value="1"/>
</dbReference>
<dbReference type="EMBL" id="VDGV01000027">
    <property type="protein sequence ID" value="TNG92582.1"/>
    <property type="molecule type" value="Genomic_DNA"/>
</dbReference>